<sequence length="588" mass="62964">MSIIALTEDPDCRTNIEDLYQLSAQLGFKIEPQDAKDYLLLLRSFAAVMQQVKDGSDYIHPALQPHPCIGVRDFWSPEPGQNPFNAWSHRCELKSASPVNNLLQGRTVAIKDNIAIGGLPTTLGTSPHILRRSGILPRSSIDATVVSRILAAGGVVKGSSTCESFCASPLAFTSGTGPVHNPLLHGFTTGGSSSGSCALVAACALRKCRNDSQNLHLGAVAEVAVGSDQAGSVRIPASYTGLYGLKPTFGLIPYTGAASMTPMIDHLGPIASSLEDIAVLLRVMSGYDGLDPRMTPESPLLDQVEDYPDILKDARQKLSSNDASKLNETKTLRVGLLEESFFVSGVSPEVRETVRDAAKLFFTSAGAEVVNISVPMHKEGPVIWTAATRPSMSDWLCQGRSTGHLSFPPAHMGMEWPPTQEVYERLTALNPAVVNIMLSKLLSDREFGPSVEAKAHRKVYELRAAYDAALDEVDVLITPCAPTVAMPHPKLKTEDGSSSTILEKLKTAVGVTTNTCPFNVTGHPAISVPCGTAAAADHPDIQLPIGMQIIGRRWHDADILVAAAMFEEGQRKSKEHTAEGLKTSGDEE</sequence>
<gene>
    <name evidence="3" type="ORF">JX265_001985</name>
</gene>
<evidence type="ECO:0000313" key="4">
    <source>
        <dbReference type="Proteomes" id="UP000829685"/>
    </source>
</evidence>
<reference evidence="3" key="1">
    <citation type="submission" date="2021-03" db="EMBL/GenBank/DDBJ databases">
        <title>Revisited historic fungal species revealed as producer of novel bioactive compounds through whole genome sequencing and comparative genomics.</title>
        <authorList>
            <person name="Vignolle G.A."/>
            <person name="Hochenegger N."/>
            <person name="Mach R.L."/>
            <person name="Mach-Aigner A.R."/>
            <person name="Javad Rahimi M."/>
            <person name="Salim K.A."/>
            <person name="Chan C.M."/>
            <person name="Lim L.B.L."/>
            <person name="Cai F."/>
            <person name="Druzhinina I.S."/>
            <person name="U'Ren J.M."/>
            <person name="Derntl C."/>
        </authorList>
    </citation>
    <scope>NUCLEOTIDE SEQUENCE</scope>
    <source>
        <strain evidence="3">TUCIM 5799</strain>
    </source>
</reference>
<feature type="domain" description="Amidase" evidence="2">
    <location>
        <begin position="100"/>
        <end position="560"/>
    </location>
</feature>
<dbReference type="GO" id="GO:0003824">
    <property type="term" value="F:catalytic activity"/>
    <property type="evidence" value="ECO:0007669"/>
    <property type="project" value="InterPro"/>
</dbReference>
<dbReference type="Proteomes" id="UP000829685">
    <property type="component" value="Unassembled WGS sequence"/>
</dbReference>
<dbReference type="PANTHER" id="PTHR11895">
    <property type="entry name" value="TRANSAMIDASE"/>
    <property type="match status" value="1"/>
</dbReference>
<dbReference type="InterPro" id="IPR000120">
    <property type="entry name" value="Amidase"/>
</dbReference>
<proteinExistence type="predicted"/>
<dbReference type="InterPro" id="IPR023631">
    <property type="entry name" value="Amidase_dom"/>
</dbReference>
<evidence type="ECO:0000313" key="3">
    <source>
        <dbReference type="EMBL" id="KAI1880364.1"/>
    </source>
</evidence>
<organism evidence="3 4">
    <name type="scientific">Neoarthrinium moseri</name>
    <dbReference type="NCBI Taxonomy" id="1658444"/>
    <lineage>
        <taxon>Eukaryota</taxon>
        <taxon>Fungi</taxon>
        <taxon>Dikarya</taxon>
        <taxon>Ascomycota</taxon>
        <taxon>Pezizomycotina</taxon>
        <taxon>Sordariomycetes</taxon>
        <taxon>Xylariomycetidae</taxon>
        <taxon>Amphisphaeriales</taxon>
        <taxon>Apiosporaceae</taxon>
        <taxon>Neoarthrinium</taxon>
    </lineage>
</organism>
<keyword evidence="4" id="KW-1185">Reference proteome</keyword>
<dbReference type="Pfam" id="PF01425">
    <property type="entry name" value="Amidase"/>
    <property type="match status" value="1"/>
</dbReference>
<dbReference type="Gene3D" id="3.90.1300.10">
    <property type="entry name" value="Amidase signature (AS) domain"/>
    <property type="match status" value="1"/>
</dbReference>
<accession>A0A9Q0AR67</accession>
<comment type="caution">
    <text evidence="3">The sequence shown here is derived from an EMBL/GenBank/DDBJ whole genome shotgun (WGS) entry which is preliminary data.</text>
</comment>
<evidence type="ECO:0000256" key="1">
    <source>
        <dbReference type="SAM" id="MobiDB-lite"/>
    </source>
</evidence>
<name>A0A9Q0AR67_9PEZI</name>
<protein>
    <recommendedName>
        <fullName evidence="2">Amidase domain-containing protein</fullName>
    </recommendedName>
</protein>
<dbReference type="AlphaFoldDB" id="A0A9Q0AR67"/>
<dbReference type="InterPro" id="IPR036928">
    <property type="entry name" value="AS_sf"/>
</dbReference>
<evidence type="ECO:0000259" key="2">
    <source>
        <dbReference type="Pfam" id="PF01425"/>
    </source>
</evidence>
<dbReference type="EMBL" id="JAFIMR010000003">
    <property type="protein sequence ID" value="KAI1880364.1"/>
    <property type="molecule type" value="Genomic_DNA"/>
</dbReference>
<dbReference type="SUPFAM" id="SSF75304">
    <property type="entry name" value="Amidase signature (AS) enzymes"/>
    <property type="match status" value="1"/>
</dbReference>
<dbReference type="PANTHER" id="PTHR11895:SF171">
    <property type="entry name" value="AMIDASE DOMAIN-CONTAINING PROTEIN"/>
    <property type="match status" value="1"/>
</dbReference>
<feature type="region of interest" description="Disordered" evidence="1">
    <location>
        <begin position="569"/>
        <end position="588"/>
    </location>
</feature>
<feature type="compositionally biased region" description="Basic and acidic residues" evidence="1">
    <location>
        <begin position="569"/>
        <end position="579"/>
    </location>
</feature>